<dbReference type="InterPro" id="IPR053863">
    <property type="entry name" value="Glyoxy/Ble-like_N"/>
</dbReference>
<dbReference type="AlphaFoldDB" id="A0A967AQI4"/>
<proteinExistence type="predicted"/>
<dbReference type="EMBL" id="VIKU02000001">
    <property type="protein sequence ID" value="NHF58514.1"/>
    <property type="molecule type" value="Genomic_DNA"/>
</dbReference>
<dbReference type="PANTHER" id="PTHR33993:SF2">
    <property type="entry name" value="VOC DOMAIN-CONTAINING PROTEIN"/>
    <property type="match status" value="1"/>
</dbReference>
<dbReference type="SUPFAM" id="SSF54593">
    <property type="entry name" value="Glyoxalase/Bleomycin resistance protein/Dihydroxybiphenyl dioxygenase"/>
    <property type="match status" value="1"/>
</dbReference>
<keyword evidence="3" id="KW-1185">Reference proteome</keyword>
<dbReference type="InterPro" id="IPR029068">
    <property type="entry name" value="Glyas_Bleomycin-R_OHBP_Dase"/>
</dbReference>
<dbReference type="CDD" id="cd07247">
    <property type="entry name" value="SgaA_N_like"/>
    <property type="match status" value="1"/>
</dbReference>
<protein>
    <submittedName>
        <fullName evidence="2">VOC family protein</fullName>
    </submittedName>
</protein>
<gene>
    <name evidence="2" type="ORF">FK220_004140</name>
</gene>
<dbReference type="Proteomes" id="UP000707206">
    <property type="component" value="Unassembled WGS sequence"/>
</dbReference>
<dbReference type="InterPro" id="IPR052164">
    <property type="entry name" value="Anthracycline_SecMetBiosynth"/>
</dbReference>
<reference evidence="2" key="1">
    <citation type="submission" date="2019-07" db="EMBL/GenBank/DDBJ databases">
        <authorList>
            <person name="De-Chao Zhang Q."/>
        </authorList>
    </citation>
    <scope>NUCLEOTIDE SEQUENCE</scope>
    <source>
        <strain evidence="2">TP-CH-4</strain>
    </source>
</reference>
<evidence type="ECO:0000313" key="2">
    <source>
        <dbReference type="EMBL" id="NHF58514.1"/>
    </source>
</evidence>
<evidence type="ECO:0000259" key="1">
    <source>
        <dbReference type="PROSITE" id="PS51819"/>
    </source>
</evidence>
<organism evidence="2 3">
    <name type="scientific">Pelagihabitans pacificus</name>
    <dbReference type="NCBI Taxonomy" id="2696054"/>
    <lineage>
        <taxon>Bacteria</taxon>
        <taxon>Pseudomonadati</taxon>
        <taxon>Bacteroidota</taxon>
        <taxon>Flavobacteriia</taxon>
        <taxon>Flavobacteriales</taxon>
        <taxon>Flavobacteriaceae</taxon>
        <taxon>Pelagihabitans</taxon>
    </lineage>
</organism>
<dbReference type="RefSeq" id="WP_152573004.1">
    <property type="nucleotide sequence ID" value="NZ_VIKU02000001.1"/>
</dbReference>
<name>A0A967AQI4_9FLAO</name>
<dbReference type="PANTHER" id="PTHR33993">
    <property type="entry name" value="GLYOXALASE-RELATED"/>
    <property type="match status" value="1"/>
</dbReference>
<evidence type="ECO:0000313" key="3">
    <source>
        <dbReference type="Proteomes" id="UP000707206"/>
    </source>
</evidence>
<feature type="domain" description="VOC" evidence="1">
    <location>
        <begin position="3"/>
        <end position="126"/>
    </location>
</feature>
<dbReference type="InterPro" id="IPR037523">
    <property type="entry name" value="VOC_core"/>
</dbReference>
<sequence length="132" mass="14332">MNPVVHFEFPYKDGERISAFYKTVFGWELTPSGADFGSYILATTAETDAKPGSPAGTINGGFFPLNPNRPGQYPSVVIGVGDIEESMKAIKQHGGAVLGEPHNIPNFGFYVAFYDTEGNRNSIIQPSKMQTL</sequence>
<accession>A0A967AQI4</accession>
<comment type="caution">
    <text evidence="2">The sequence shown here is derived from an EMBL/GenBank/DDBJ whole genome shotgun (WGS) entry which is preliminary data.</text>
</comment>
<reference evidence="2" key="2">
    <citation type="submission" date="2020-03" db="EMBL/GenBank/DDBJ databases">
        <title>Flavobacteriaceae bacterium strain TP-CH-4, a member of the family Flavobacteriaceae isolated from a deep-sea seamount.</title>
        <authorList>
            <person name="Zhang D.-C."/>
        </authorList>
    </citation>
    <scope>NUCLEOTIDE SEQUENCE</scope>
    <source>
        <strain evidence="2">TP-CH-4</strain>
    </source>
</reference>
<dbReference type="Gene3D" id="3.10.180.10">
    <property type="entry name" value="2,3-Dihydroxybiphenyl 1,2-Dioxygenase, domain 1"/>
    <property type="match status" value="1"/>
</dbReference>
<dbReference type="PROSITE" id="PS51819">
    <property type="entry name" value="VOC"/>
    <property type="match status" value="1"/>
</dbReference>
<dbReference type="Pfam" id="PF22677">
    <property type="entry name" value="Ble-like_N"/>
    <property type="match status" value="1"/>
</dbReference>